<feature type="region of interest" description="Disordered" evidence="5">
    <location>
        <begin position="609"/>
        <end position="637"/>
    </location>
</feature>
<feature type="signal peptide" evidence="6">
    <location>
        <begin position="1"/>
        <end position="16"/>
    </location>
</feature>
<sequence length="1299" mass="143847">MVKTFAAAVLVVLSAANNNEQTGCPSIRVEPRYSSVGAWPTNAASFYAPVPRTECPAPRVDCLQPVTVVVRAPFDERFVGDLVAEFPLVQRVVVISPEPPPPDLSPLFAAHEPLVLCGCDADPRLALESETRLVVLCDATTNKSLARAARTVATPLVATVDDDDDDDADNYFATLHEAVREHLRAPDVPSRAVLGGRKRATVLSTVDSFEWTAPRPVDANSGTTRNATVHAVWATTFDQLAPVVASVSSAVAAFGSPDRLVVYVLVPERVVGATRAALECALKLRRPADLVVAPYETAIEAARRDAWVVFRDKKSLVDTDLATDANFVRMYLPSVRALRERRARYVVWLDADTIVKGDLGDMLAEFVEMQTAMRHAKVVAGGALRTHPPFAHSFRDKSNWPPDLLAKARNLTGCSFNAGVMIFDLDNWQALNMTARLEEWMVANAKYRLWDGGSQPPLMLATRDFFAPLDPSWNVCELGYIPLFDPNPPPPSSLPRSPDCPAPQPEETPPPSYPYHAGRYFKYEGKLVDATRTARILHWSGRFKPWHVVPPAEKSAPQHPQSTPPRSPLRDADDDPRRRRFLMASSRPCTHLCNRALWIHHGHRAESMYDGDVRGDEASSEGEASSDKEEDDDGEEYVKQLKKMDDEQIQCVLRYAEAVYDLEPLRASSTWAELVKTIEDKLWPNGSEKEIIRLEYRNDGDENAETFGVIDTATLQDILRLFRESYSLRKQRAIEGLVGKIEHMLDQGKATSTRQGASIMEALLRSNLSDSTQIKILQLLMLTLQSNEGSEGGEARESVERAALAFILNCNNKSRARSIAYSRRHSLVSCLYPGRYDEAGNKAPELTEFGGLLLAAVASTKSGAQVLIQPDCFPSLLARILSTKESMQSEAAIGAISAGVLHRDDEFGASAINESSHDLAVVTVKQACLTGNEEWVTVETIKPLLELALFPLSPPEIRRTTIHGCAALEQLSRHARFAKVLSKNRRVVDVLRVLLERDALPNVQCWVLSIMHALLEASKAVRDELVVTNFRLFLANRMLHRAHNTSAHTAFMTLGAHMLASLTRLTMNLITQQENDGASNPRNTRPSKSPNELATSRLSRRKVLVMSTVVGMSNYVRSIAALLSDGPPASLRYTAMHLWLLARIPRVREDLVRNQIITTLVPRIVALVRSLRRCEIEYSGDGRSWSHLQTGFVRKLDGENRVQTLNQLAATVWVLLQSQSARDEPMKLRAAYCCAACGNWLTISRPYNAASSKSHYQAFSTTPNRINSWRSSTMTTTTVETKATAKAATKRHLVLKSAD</sequence>
<feature type="region of interest" description="Disordered" evidence="5">
    <location>
        <begin position="1074"/>
        <end position="1094"/>
    </location>
</feature>
<evidence type="ECO:0000256" key="4">
    <source>
        <dbReference type="ARBA" id="ARBA00022723"/>
    </source>
</evidence>
<dbReference type="Pfam" id="PF01501">
    <property type="entry name" value="Glyco_transf_8"/>
    <property type="match status" value="1"/>
</dbReference>
<dbReference type="InterPro" id="IPR016024">
    <property type="entry name" value="ARM-type_fold"/>
</dbReference>
<keyword evidence="4" id="KW-0479">Metal-binding</keyword>
<evidence type="ECO:0000256" key="1">
    <source>
        <dbReference type="ARBA" id="ARBA00006351"/>
    </source>
</evidence>
<evidence type="ECO:0000313" key="7">
    <source>
        <dbReference type="EMBL" id="KAJ8601960.1"/>
    </source>
</evidence>
<gene>
    <name evidence="7" type="ORF">CTAYLR_004452</name>
</gene>
<dbReference type="GO" id="GO:0046872">
    <property type="term" value="F:metal ion binding"/>
    <property type="evidence" value="ECO:0007669"/>
    <property type="project" value="UniProtKB-KW"/>
</dbReference>
<keyword evidence="6" id="KW-0732">Signal</keyword>
<protein>
    <submittedName>
        <fullName evidence="7">Uncharacterized protein</fullName>
    </submittedName>
</protein>
<name>A0AAD7UCW3_9STRA</name>
<evidence type="ECO:0000256" key="5">
    <source>
        <dbReference type="SAM" id="MobiDB-lite"/>
    </source>
</evidence>
<dbReference type="InterPro" id="IPR029044">
    <property type="entry name" value="Nucleotide-diphossugar_trans"/>
</dbReference>
<comment type="similarity">
    <text evidence="1">Belongs to the glycosyltransferase 8 family.</text>
</comment>
<feature type="compositionally biased region" description="Pro residues" evidence="5">
    <location>
        <begin position="487"/>
        <end position="513"/>
    </location>
</feature>
<proteinExistence type="inferred from homology"/>
<evidence type="ECO:0000313" key="8">
    <source>
        <dbReference type="Proteomes" id="UP001230188"/>
    </source>
</evidence>
<keyword evidence="8" id="KW-1185">Reference proteome</keyword>
<accession>A0AAD7UCW3</accession>
<dbReference type="SUPFAM" id="SSF53448">
    <property type="entry name" value="Nucleotide-diphospho-sugar transferases"/>
    <property type="match status" value="1"/>
</dbReference>
<reference evidence="7" key="1">
    <citation type="submission" date="2023-01" db="EMBL/GenBank/DDBJ databases">
        <title>Metagenome sequencing of chrysophaentin producing Chrysophaeum taylorii.</title>
        <authorList>
            <person name="Davison J."/>
            <person name="Bewley C."/>
        </authorList>
    </citation>
    <scope>NUCLEOTIDE SEQUENCE</scope>
    <source>
        <strain evidence="7">NIES-1699</strain>
    </source>
</reference>
<dbReference type="Proteomes" id="UP001230188">
    <property type="component" value="Unassembled WGS sequence"/>
</dbReference>
<organism evidence="7 8">
    <name type="scientific">Chrysophaeum taylorii</name>
    <dbReference type="NCBI Taxonomy" id="2483200"/>
    <lineage>
        <taxon>Eukaryota</taxon>
        <taxon>Sar</taxon>
        <taxon>Stramenopiles</taxon>
        <taxon>Ochrophyta</taxon>
        <taxon>Pelagophyceae</taxon>
        <taxon>Pelagomonadales</taxon>
        <taxon>Pelagomonadaceae</taxon>
        <taxon>Chrysophaeum</taxon>
    </lineage>
</organism>
<dbReference type="EMBL" id="JAQMWT010000393">
    <property type="protein sequence ID" value="KAJ8601960.1"/>
    <property type="molecule type" value="Genomic_DNA"/>
</dbReference>
<dbReference type="PANTHER" id="PTHR13778:SF47">
    <property type="entry name" value="LIPOPOLYSACCHARIDE 1,3-GALACTOSYLTRANSFERASE"/>
    <property type="match status" value="1"/>
</dbReference>
<dbReference type="GO" id="GO:0005794">
    <property type="term" value="C:Golgi apparatus"/>
    <property type="evidence" value="ECO:0007669"/>
    <property type="project" value="TreeGrafter"/>
</dbReference>
<evidence type="ECO:0000256" key="6">
    <source>
        <dbReference type="SAM" id="SignalP"/>
    </source>
</evidence>
<dbReference type="Gene3D" id="3.90.550.10">
    <property type="entry name" value="Spore Coat Polysaccharide Biosynthesis Protein SpsA, Chain A"/>
    <property type="match status" value="1"/>
</dbReference>
<dbReference type="GO" id="GO:0016757">
    <property type="term" value="F:glycosyltransferase activity"/>
    <property type="evidence" value="ECO:0007669"/>
    <property type="project" value="UniProtKB-KW"/>
</dbReference>
<evidence type="ECO:0000256" key="2">
    <source>
        <dbReference type="ARBA" id="ARBA00022676"/>
    </source>
</evidence>
<feature type="region of interest" description="Disordered" evidence="5">
    <location>
        <begin position="548"/>
        <end position="575"/>
    </location>
</feature>
<feature type="region of interest" description="Disordered" evidence="5">
    <location>
        <begin position="487"/>
        <end position="514"/>
    </location>
</feature>
<feature type="chain" id="PRO_5042054789" evidence="6">
    <location>
        <begin position="17"/>
        <end position="1299"/>
    </location>
</feature>
<dbReference type="InterPro" id="IPR002495">
    <property type="entry name" value="Glyco_trans_8"/>
</dbReference>
<dbReference type="SUPFAM" id="SSF48371">
    <property type="entry name" value="ARM repeat"/>
    <property type="match status" value="1"/>
</dbReference>
<keyword evidence="2" id="KW-0328">Glycosyltransferase</keyword>
<dbReference type="PANTHER" id="PTHR13778">
    <property type="entry name" value="GLYCOSYLTRANSFERASE 8 DOMAIN-CONTAINING PROTEIN"/>
    <property type="match status" value="1"/>
</dbReference>
<dbReference type="InterPro" id="IPR050748">
    <property type="entry name" value="Glycosyltrans_8_dom-fam"/>
</dbReference>
<evidence type="ECO:0000256" key="3">
    <source>
        <dbReference type="ARBA" id="ARBA00022679"/>
    </source>
</evidence>
<comment type="caution">
    <text evidence="7">The sequence shown here is derived from an EMBL/GenBank/DDBJ whole genome shotgun (WGS) entry which is preliminary data.</text>
</comment>
<keyword evidence="3" id="KW-0808">Transferase</keyword>